<gene>
    <name evidence="3" type="ORF">EI97DRAFT_436561</name>
</gene>
<feature type="compositionally biased region" description="Gly residues" evidence="1">
    <location>
        <begin position="621"/>
        <end position="633"/>
    </location>
</feature>
<evidence type="ECO:0000313" key="4">
    <source>
        <dbReference type="Proteomes" id="UP000800097"/>
    </source>
</evidence>
<keyword evidence="4" id="KW-1185">Reference proteome</keyword>
<dbReference type="RefSeq" id="XP_033650490.1">
    <property type="nucleotide sequence ID" value="XM_033799135.1"/>
</dbReference>
<sequence length="633" mass="71611">MPPRRFQFLLAVLFLLTTTLFLFGPPTSADLPSYDQVADAVKHPKMPSLENLPSLEDLPSPPRPFGPPVHKPPVQPDSNSTSSYGLIQWFRNYKWHIPFSSAVTFDENTAVLPPLNERPPIYTYYEARDKQSKEVTEAENRLVLAWRRAWWAQGFKPHVLSRDEAKQHPLYQMVQRLKLEKVDPEVEVEIMRWLAWGHMQGGILANWLALPMAEYDNPMLGLLRRKQYPQLSRIDGLENGIFFGEAGAVDAAIKKAIENPLFTNVTQNHDKIVDLKKGAGAMANLLGKDIKAESKSNGIAYYSAATLANVYKSVADKFTNTTQLEGLDLLANLINSHLHLTFQNIFSEGIAVIKPLPEHTTALMYEVIDIARNLTQCPTSPVPKSCPPNRSKCTPCNPAKPMKLELHIALKDTTKQYQIGTVPHPYTLGLLHYTRDTLDANFLHSTGRDQWLAALMADILKEHSSSDQVVRFKEVVASPQSAPTSLWLTAERISQADLDWIFGFNLPQIASPNKDPSSPSEDSELVIFPRPDEPAPIEGVQEQDAEFIKHEEERLQKARDAIKSTDKHWKEVINMVEQWNQADAEAWRFARAFSARRRQERKKWEEEEKKFTGSEQKSGVHTGGGGGRWIDKF</sequence>
<evidence type="ECO:0000256" key="1">
    <source>
        <dbReference type="SAM" id="MobiDB-lite"/>
    </source>
</evidence>
<feature type="region of interest" description="Disordered" evidence="1">
    <location>
        <begin position="49"/>
        <end position="79"/>
    </location>
</feature>
<dbReference type="AlphaFoldDB" id="A0A6A6J8R1"/>
<dbReference type="PANTHER" id="PTHR42055:SF1">
    <property type="entry name" value="YALI0E03476P"/>
    <property type="match status" value="1"/>
</dbReference>
<proteinExistence type="predicted"/>
<feature type="chain" id="PRO_5025525661" evidence="2">
    <location>
        <begin position="30"/>
        <end position="633"/>
    </location>
</feature>
<evidence type="ECO:0000313" key="3">
    <source>
        <dbReference type="EMBL" id="KAF2272951.1"/>
    </source>
</evidence>
<reference evidence="3" key="1">
    <citation type="journal article" date="2020" name="Stud. Mycol.">
        <title>101 Dothideomycetes genomes: a test case for predicting lifestyles and emergence of pathogens.</title>
        <authorList>
            <person name="Haridas S."/>
            <person name="Albert R."/>
            <person name="Binder M."/>
            <person name="Bloem J."/>
            <person name="Labutti K."/>
            <person name="Salamov A."/>
            <person name="Andreopoulos B."/>
            <person name="Baker S."/>
            <person name="Barry K."/>
            <person name="Bills G."/>
            <person name="Bluhm B."/>
            <person name="Cannon C."/>
            <person name="Castanera R."/>
            <person name="Culley D."/>
            <person name="Daum C."/>
            <person name="Ezra D."/>
            <person name="Gonzalez J."/>
            <person name="Henrissat B."/>
            <person name="Kuo A."/>
            <person name="Liang C."/>
            <person name="Lipzen A."/>
            <person name="Lutzoni F."/>
            <person name="Magnuson J."/>
            <person name="Mondo S."/>
            <person name="Nolan M."/>
            <person name="Ohm R."/>
            <person name="Pangilinan J."/>
            <person name="Park H.-J."/>
            <person name="Ramirez L."/>
            <person name="Alfaro M."/>
            <person name="Sun H."/>
            <person name="Tritt A."/>
            <person name="Yoshinaga Y."/>
            <person name="Zwiers L.-H."/>
            <person name="Turgeon B."/>
            <person name="Goodwin S."/>
            <person name="Spatafora J."/>
            <person name="Crous P."/>
            <person name="Grigoriev I."/>
        </authorList>
    </citation>
    <scope>NUCLEOTIDE SEQUENCE</scope>
    <source>
        <strain evidence="3">CBS 379.55</strain>
    </source>
</reference>
<name>A0A6A6J8R1_WESOR</name>
<feature type="region of interest" description="Disordered" evidence="1">
    <location>
        <begin position="511"/>
        <end position="537"/>
    </location>
</feature>
<keyword evidence="2" id="KW-0732">Signal</keyword>
<accession>A0A6A6J8R1</accession>
<dbReference type="Proteomes" id="UP000800097">
    <property type="component" value="Unassembled WGS sequence"/>
</dbReference>
<feature type="signal peptide" evidence="2">
    <location>
        <begin position="1"/>
        <end position="29"/>
    </location>
</feature>
<evidence type="ECO:0000256" key="2">
    <source>
        <dbReference type="SAM" id="SignalP"/>
    </source>
</evidence>
<organism evidence="3 4">
    <name type="scientific">Westerdykella ornata</name>
    <dbReference type="NCBI Taxonomy" id="318751"/>
    <lineage>
        <taxon>Eukaryota</taxon>
        <taxon>Fungi</taxon>
        <taxon>Dikarya</taxon>
        <taxon>Ascomycota</taxon>
        <taxon>Pezizomycotina</taxon>
        <taxon>Dothideomycetes</taxon>
        <taxon>Pleosporomycetidae</taxon>
        <taxon>Pleosporales</taxon>
        <taxon>Sporormiaceae</taxon>
        <taxon>Westerdykella</taxon>
    </lineage>
</organism>
<dbReference type="GeneID" id="54552310"/>
<feature type="compositionally biased region" description="Basic and acidic residues" evidence="1">
    <location>
        <begin position="602"/>
        <end position="612"/>
    </location>
</feature>
<dbReference type="PANTHER" id="PTHR42055">
    <property type="entry name" value="YALI0E03476P"/>
    <property type="match status" value="1"/>
</dbReference>
<dbReference type="OrthoDB" id="5312133at2759"/>
<feature type="region of interest" description="Disordered" evidence="1">
    <location>
        <begin position="601"/>
        <end position="633"/>
    </location>
</feature>
<feature type="compositionally biased region" description="Pro residues" evidence="1">
    <location>
        <begin position="59"/>
        <end position="75"/>
    </location>
</feature>
<dbReference type="EMBL" id="ML986515">
    <property type="protein sequence ID" value="KAF2272951.1"/>
    <property type="molecule type" value="Genomic_DNA"/>
</dbReference>
<feature type="compositionally biased region" description="Polar residues" evidence="1">
    <location>
        <begin position="511"/>
        <end position="520"/>
    </location>
</feature>
<protein>
    <submittedName>
        <fullName evidence="3">Uncharacterized protein</fullName>
    </submittedName>
</protein>